<evidence type="ECO:0000259" key="3">
    <source>
        <dbReference type="PROSITE" id="PS52004"/>
    </source>
</evidence>
<dbReference type="CDD" id="cd00833">
    <property type="entry name" value="PKS"/>
    <property type="match status" value="1"/>
</dbReference>
<dbReference type="PANTHER" id="PTHR43775">
    <property type="entry name" value="FATTY ACID SYNTHASE"/>
    <property type="match status" value="1"/>
</dbReference>
<keyword evidence="2" id="KW-0511">Multifunctional enzyme</keyword>
<dbReference type="SUPFAM" id="SSF53901">
    <property type="entry name" value="Thiolase-like"/>
    <property type="match status" value="1"/>
</dbReference>
<dbReference type="InterPro" id="IPR050091">
    <property type="entry name" value="PKS_NRPS_Biosynth_Enz"/>
</dbReference>
<dbReference type="Gene3D" id="3.40.47.10">
    <property type="match status" value="1"/>
</dbReference>
<dbReference type="InterPro" id="IPR014030">
    <property type="entry name" value="Ketoacyl_synth_N"/>
</dbReference>
<name>A0ABU7PLU3_9ACTN</name>
<evidence type="ECO:0000313" key="4">
    <source>
        <dbReference type="EMBL" id="MEE4546745.1"/>
    </source>
</evidence>
<keyword evidence="1" id="KW-0808">Transferase</keyword>
<evidence type="ECO:0000313" key="5">
    <source>
        <dbReference type="Proteomes" id="UP001344658"/>
    </source>
</evidence>
<dbReference type="SMART" id="SM00825">
    <property type="entry name" value="PKS_KS"/>
    <property type="match status" value="1"/>
</dbReference>
<dbReference type="InterPro" id="IPR016039">
    <property type="entry name" value="Thiolase-like"/>
</dbReference>
<dbReference type="InterPro" id="IPR020841">
    <property type="entry name" value="PKS_Beta-ketoAc_synthase_dom"/>
</dbReference>
<evidence type="ECO:0000256" key="2">
    <source>
        <dbReference type="ARBA" id="ARBA00023268"/>
    </source>
</evidence>
<dbReference type="PANTHER" id="PTHR43775:SF51">
    <property type="entry name" value="INACTIVE PHENOLPHTHIOCEROL SYNTHESIS POLYKETIDE SYNTHASE TYPE I PKS1-RELATED"/>
    <property type="match status" value="1"/>
</dbReference>
<keyword evidence="5" id="KW-1185">Reference proteome</keyword>
<dbReference type="PROSITE" id="PS00606">
    <property type="entry name" value="KS3_1"/>
    <property type="match status" value="1"/>
</dbReference>
<dbReference type="InterPro" id="IPR018201">
    <property type="entry name" value="Ketoacyl_synth_AS"/>
</dbReference>
<reference evidence="4 5" key="1">
    <citation type="submission" date="2023-12" db="EMBL/GenBank/DDBJ databases">
        <title>Streptomyces sp. V4-01.</title>
        <authorList>
            <person name="Somphong A."/>
            <person name="Phongsopitanun W."/>
        </authorList>
    </citation>
    <scope>NUCLEOTIDE SEQUENCE [LARGE SCALE GENOMIC DNA]</scope>
    <source>
        <strain evidence="4 5">V4-01</strain>
    </source>
</reference>
<sequence length="241" mass="25311">MANDRQLLDRLRHVTAGWYETRERLRAVEAAAAEPIAVVGMACRFPGGVRSAADLWQVVVEGRETAGGFPENRGWDLGRLLSTDPAAAGRSVPRTGGFLDDADAFDAGFFGISAREAVAMDPQQRVLLETAWETLEHAGIAPDTLRGSDTGVFAGVSIQDYAELQRRAGDEVEGYAMTGSVTSMLSGRLSYVLGLHGPAVTVDTACSSSLVAVHLAAGALRSGECSLALAGGVTVMSTPEM</sequence>
<dbReference type="PROSITE" id="PS52004">
    <property type="entry name" value="KS3_2"/>
    <property type="match status" value="1"/>
</dbReference>
<dbReference type="Pfam" id="PF00109">
    <property type="entry name" value="ketoacyl-synt"/>
    <property type="match status" value="1"/>
</dbReference>
<dbReference type="Proteomes" id="UP001344658">
    <property type="component" value="Unassembled WGS sequence"/>
</dbReference>
<evidence type="ECO:0000256" key="1">
    <source>
        <dbReference type="ARBA" id="ARBA00022679"/>
    </source>
</evidence>
<feature type="domain" description="Ketosynthase family 3 (KS3)" evidence="3">
    <location>
        <begin position="33"/>
        <end position="241"/>
    </location>
</feature>
<accession>A0ABU7PLU3</accession>
<comment type="caution">
    <text evidence="4">The sequence shown here is derived from an EMBL/GenBank/DDBJ whole genome shotgun (WGS) entry which is preliminary data.</text>
</comment>
<gene>
    <name evidence="4" type="ORF">V2S66_32875</name>
</gene>
<proteinExistence type="predicted"/>
<dbReference type="EMBL" id="JAZEWV010000052">
    <property type="protein sequence ID" value="MEE4546745.1"/>
    <property type="molecule type" value="Genomic_DNA"/>
</dbReference>
<protein>
    <submittedName>
        <fullName evidence="4">Polyketide synthase</fullName>
    </submittedName>
</protein>
<feature type="non-terminal residue" evidence="4">
    <location>
        <position position="241"/>
    </location>
</feature>
<organism evidence="4 5">
    <name type="scientific">Actinacidiphila polyblastidii</name>
    <dbReference type="NCBI Taxonomy" id="3110430"/>
    <lineage>
        <taxon>Bacteria</taxon>
        <taxon>Bacillati</taxon>
        <taxon>Actinomycetota</taxon>
        <taxon>Actinomycetes</taxon>
        <taxon>Kitasatosporales</taxon>
        <taxon>Streptomycetaceae</taxon>
        <taxon>Actinacidiphila</taxon>
    </lineage>
</organism>